<evidence type="ECO:0000313" key="2">
    <source>
        <dbReference type="EMBL" id="MCC2241759.1"/>
    </source>
</evidence>
<comment type="caution">
    <text evidence="2">The sequence shown here is derived from an EMBL/GenBank/DDBJ whole genome shotgun (WGS) entry which is preliminary data.</text>
</comment>
<dbReference type="Gene3D" id="3.30.565.40">
    <property type="entry name" value="Fervidobacterium nodosum Rt17-B1 like"/>
    <property type="match status" value="1"/>
</dbReference>
<dbReference type="EMBL" id="JAJEQW010000004">
    <property type="protein sequence ID" value="MCC2241759.1"/>
    <property type="molecule type" value="Genomic_DNA"/>
</dbReference>
<reference evidence="2" key="1">
    <citation type="submission" date="2021-10" db="EMBL/GenBank/DDBJ databases">
        <title>Anaerobic single-cell dispensing facilitates the cultivation of human gut bacteria.</title>
        <authorList>
            <person name="Afrizal A."/>
        </authorList>
    </citation>
    <scope>NUCLEOTIDE SEQUENCE</scope>
    <source>
        <strain evidence="2">CLA-AA-H204</strain>
    </source>
</reference>
<dbReference type="PROSITE" id="PS51257">
    <property type="entry name" value="PROKAR_LIPOPROTEIN"/>
    <property type="match status" value="1"/>
</dbReference>
<dbReference type="RefSeq" id="WP_227709860.1">
    <property type="nucleotide sequence ID" value="NZ_JAJEQW010000004.1"/>
</dbReference>
<sequence>MKQRFIALICIATLVFCGCGGKKQSSVQTDSGSEQPDATEESTEQSRNDPVTITFNSKTETYHADDLSTVLLYTSYQKPMVTIDGHPKISKTITQSLNEELDAFQDARLESLLSARISFAESPDSFSAYHLDEDFSCTRQDSRIISFESTRKEFTSGETHSAAYGGFNYDLENGETLSLSDIATDSNALINSALSFINQQLLLPNYSKISQLAKHDGSDVSSNLLEHVLRDGNWYFTKGGITFIANHGAITPSYSDTLLFSVPYQQLNALKAEYHYTGNFQLNALMGSAVSADMDENGEMDAVYYDTTYNEETGMLSSTLTVDGTDYSEMLYNGNFTLSRSAASDITNEYYLIDLDTTDEYIELAIPDDGLRTTYFFRYAGFHLEYLGSIPDLIDSSTFQLNNVLSQLEESEN</sequence>
<proteinExistence type="predicted"/>
<evidence type="ECO:0000256" key="1">
    <source>
        <dbReference type="SAM" id="MobiDB-lite"/>
    </source>
</evidence>
<accession>A0AAW4WEL5</accession>
<feature type="compositionally biased region" description="Polar residues" evidence="1">
    <location>
        <begin position="26"/>
        <end position="36"/>
    </location>
</feature>
<dbReference type="Gene3D" id="3.90.640.20">
    <property type="entry name" value="Heat-shock cognate protein, ATPase"/>
    <property type="match status" value="1"/>
</dbReference>
<dbReference type="InterPro" id="IPR037126">
    <property type="entry name" value="PdaC/RsiV-like_sf"/>
</dbReference>
<feature type="region of interest" description="Disordered" evidence="1">
    <location>
        <begin position="26"/>
        <end position="48"/>
    </location>
</feature>
<gene>
    <name evidence="2" type="ORF">LKD47_05490</name>
</gene>
<evidence type="ECO:0000313" key="3">
    <source>
        <dbReference type="Proteomes" id="UP001198893"/>
    </source>
</evidence>
<dbReference type="AlphaFoldDB" id="A0AAW4WEL5"/>
<evidence type="ECO:0008006" key="4">
    <source>
        <dbReference type="Google" id="ProtNLM"/>
    </source>
</evidence>
<organism evidence="2 3">
    <name type="scientific">Roseburia amylophila</name>
    <dbReference type="NCBI Taxonomy" id="2981794"/>
    <lineage>
        <taxon>Bacteria</taxon>
        <taxon>Bacillati</taxon>
        <taxon>Bacillota</taxon>
        <taxon>Clostridia</taxon>
        <taxon>Lachnospirales</taxon>
        <taxon>Lachnospiraceae</taxon>
        <taxon>Roseburia</taxon>
    </lineage>
</organism>
<name>A0AAW4WEL5_9FIRM</name>
<dbReference type="Proteomes" id="UP001198893">
    <property type="component" value="Unassembled WGS sequence"/>
</dbReference>
<protein>
    <recommendedName>
        <fullName evidence="4">DUF3298 domain-containing protein</fullName>
    </recommendedName>
</protein>